<dbReference type="Proteomes" id="UP000239997">
    <property type="component" value="Unassembled WGS sequence"/>
</dbReference>
<evidence type="ECO:0000313" key="2">
    <source>
        <dbReference type="EMBL" id="PRX13485.1"/>
    </source>
</evidence>
<reference evidence="2 4" key="2">
    <citation type="submission" date="2018-03" db="EMBL/GenBank/DDBJ databases">
        <title>Genomic Encyclopedia of Archaeal and Bacterial Type Strains, Phase II (KMG-II): from individual species to whole genera.</title>
        <authorList>
            <person name="Goeker M."/>
        </authorList>
    </citation>
    <scope>NUCLEOTIDE SEQUENCE [LARGE SCALE GENOMIC DNA]</scope>
    <source>
        <strain evidence="2 4">DSM 22727</strain>
    </source>
</reference>
<dbReference type="EMBL" id="JPJI01000005">
    <property type="protein sequence ID" value="KEZ94480.1"/>
    <property type="molecule type" value="Genomic_DNA"/>
</dbReference>
<evidence type="ECO:0000313" key="3">
    <source>
        <dbReference type="Proteomes" id="UP000028531"/>
    </source>
</evidence>
<dbReference type="EMBL" id="PVNA01000003">
    <property type="protein sequence ID" value="PRX13485.1"/>
    <property type="molecule type" value="Genomic_DNA"/>
</dbReference>
<organism evidence="1 3">
    <name type="scientific">Nonlabens ulvanivorans</name>
    <name type="common">Persicivirga ulvanivorans</name>
    <dbReference type="NCBI Taxonomy" id="906888"/>
    <lineage>
        <taxon>Bacteria</taxon>
        <taxon>Pseudomonadati</taxon>
        <taxon>Bacteroidota</taxon>
        <taxon>Flavobacteriia</taxon>
        <taxon>Flavobacteriales</taxon>
        <taxon>Flavobacteriaceae</taxon>
        <taxon>Nonlabens</taxon>
    </lineage>
</organism>
<accession>A0A084JZU6</accession>
<evidence type="ECO:0008006" key="5">
    <source>
        <dbReference type="Google" id="ProtNLM"/>
    </source>
</evidence>
<proteinExistence type="predicted"/>
<keyword evidence="4" id="KW-1185">Reference proteome</keyword>
<name>A0A084JZU6_NONUL</name>
<sequence>MINDIPCIKCDTPITVDTELYLKGQTFTCSKCDTILGINEPTDVDAQKLKELKLFTKSKKVNETTIPCPDCGTIISFKTKDLTAGKAMTCAACNASVSLQG</sequence>
<gene>
    <name evidence="1" type="ORF">IL45_00945</name>
    <name evidence="2" type="ORF">LY02_01727</name>
</gene>
<dbReference type="RefSeq" id="WP_036579157.1">
    <property type="nucleotide sequence ID" value="NZ_JPJI01000005.1"/>
</dbReference>
<evidence type="ECO:0000313" key="4">
    <source>
        <dbReference type="Proteomes" id="UP000239997"/>
    </source>
</evidence>
<dbReference type="Proteomes" id="UP000028531">
    <property type="component" value="Unassembled WGS sequence"/>
</dbReference>
<dbReference type="AlphaFoldDB" id="A0A084JZU6"/>
<dbReference type="OrthoDB" id="771388at2"/>
<evidence type="ECO:0000313" key="1">
    <source>
        <dbReference type="EMBL" id="KEZ94480.1"/>
    </source>
</evidence>
<comment type="caution">
    <text evidence="1">The sequence shown here is derived from an EMBL/GenBank/DDBJ whole genome shotgun (WGS) entry which is preliminary data.</text>
</comment>
<protein>
    <recommendedName>
        <fullName evidence="5">Transcription factor zinc-finger domain-containing protein</fullName>
    </recommendedName>
</protein>
<reference evidence="1 3" key="1">
    <citation type="submission" date="2014-07" db="EMBL/GenBank/DDBJ databases">
        <title>Draft genome sequence of Nonlabens ulvanivorans, an ulvan degrading bacterium.</title>
        <authorList>
            <person name="Kopel M."/>
            <person name="Helbert W."/>
            <person name="Henrissat B."/>
            <person name="Doniger T."/>
            <person name="Banin E."/>
        </authorList>
    </citation>
    <scope>NUCLEOTIDE SEQUENCE [LARGE SCALE GENOMIC DNA]</scope>
    <source>
        <strain evidence="1 3">PLR</strain>
    </source>
</reference>